<proteinExistence type="predicted"/>
<comment type="caution">
    <text evidence="2">The sequence shown here is derived from an EMBL/GenBank/DDBJ whole genome shotgun (WGS) entry which is preliminary data.</text>
</comment>
<sequence length="141" mass="15270">TIARTALTSTADSIATAPITESSAPIIIGVIISILAIIIVISIVVFCLKKRENKVQEGFLLEDLPPQLPGMGSRYGSEISLYSVVLDTAELQIPTVPSRGSRHESENSLYGAIVVRDTSAWFTGSQDNRVGAEHLKTKMWE</sequence>
<reference evidence="2 3" key="1">
    <citation type="submission" date="2024-05" db="EMBL/GenBank/DDBJ databases">
        <authorList>
            <person name="Wallberg A."/>
        </authorList>
    </citation>
    <scope>NUCLEOTIDE SEQUENCE [LARGE SCALE GENOMIC DNA]</scope>
</reference>
<evidence type="ECO:0008006" key="4">
    <source>
        <dbReference type="Google" id="ProtNLM"/>
    </source>
</evidence>
<dbReference type="Proteomes" id="UP001497623">
    <property type="component" value="Unassembled WGS sequence"/>
</dbReference>
<accession>A0AAV2RXI3</accession>
<keyword evidence="1" id="KW-0472">Membrane</keyword>
<evidence type="ECO:0000313" key="2">
    <source>
        <dbReference type="EMBL" id="CAL4144678.1"/>
    </source>
</evidence>
<keyword evidence="1" id="KW-0812">Transmembrane</keyword>
<feature type="transmembrane region" description="Helical" evidence="1">
    <location>
        <begin position="26"/>
        <end position="48"/>
    </location>
</feature>
<gene>
    <name evidence="2" type="ORF">MNOR_LOCUS29538</name>
</gene>
<keyword evidence="3" id="KW-1185">Reference proteome</keyword>
<feature type="non-terminal residue" evidence="2">
    <location>
        <position position="1"/>
    </location>
</feature>
<evidence type="ECO:0000256" key="1">
    <source>
        <dbReference type="SAM" id="Phobius"/>
    </source>
</evidence>
<organism evidence="2 3">
    <name type="scientific">Meganyctiphanes norvegica</name>
    <name type="common">Northern krill</name>
    <name type="synonym">Thysanopoda norvegica</name>
    <dbReference type="NCBI Taxonomy" id="48144"/>
    <lineage>
        <taxon>Eukaryota</taxon>
        <taxon>Metazoa</taxon>
        <taxon>Ecdysozoa</taxon>
        <taxon>Arthropoda</taxon>
        <taxon>Crustacea</taxon>
        <taxon>Multicrustacea</taxon>
        <taxon>Malacostraca</taxon>
        <taxon>Eumalacostraca</taxon>
        <taxon>Eucarida</taxon>
        <taxon>Euphausiacea</taxon>
        <taxon>Euphausiidae</taxon>
        <taxon>Meganyctiphanes</taxon>
    </lineage>
</organism>
<keyword evidence="1" id="KW-1133">Transmembrane helix</keyword>
<evidence type="ECO:0000313" key="3">
    <source>
        <dbReference type="Proteomes" id="UP001497623"/>
    </source>
</evidence>
<dbReference type="AlphaFoldDB" id="A0AAV2RXI3"/>
<dbReference type="EMBL" id="CAXKWB010034410">
    <property type="protein sequence ID" value="CAL4144678.1"/>
    <property type="molecule type" value="Genomic_DNA"/>
</dbReference>
<protein>
    <recommendedName>
        <fullName evidence="4">Dscam</fullName>
    </recommendedName>
</protein>
<name>A0AAV2RXI3_MEGNR</name>